<dbReference type="GO" id="GO:0016853">
    <property type="term" value="F:isomerase activity"/>
    <property type="evidence" value="ECO:0007669"/>
    <property type="project" value="TreeGrafter"/>
</dbReference>
<feature type="active site" evidence="1">
    <location>
        <position position="48"/>
    </location>
</feature>
<evidence type="ECO:0000313" key="2">
    <source>
        <dbReference type="EMBL" id="NYS95172.1"/>
    </source>
</evidence>
<proteinExistence type="predicted"/>
<accession>A0A853F017</accession>
<dbReference type="Proteomes" id="UP000561011">
    <property type="component" value="Unassembled WGS sequence"/>
</dbReference>
<dbReference type="SUPFAM" id="SSF54506">
    <property type="entry name" value="Diaminopimelate epimerase-like"/>
    <property type="match status" value="1"/>
</dbReference>
<organism evidence="2 3">
    <name type="scientific">Sanguibacter inulinus</name>
    <dbReference type="NCBI Taxonomy" id="60922"/>
    <lineage>
        <taxon>Bacteria</taxon>
        <taxon>Bacillati</taxon>
        <taxon>Actinomycetota</taxon>
        <taxon>Actinomycetes</taxon>
        <taxon>Micrococcales</taxon>
        <taxon>Sanguibacteraceae</taxon>
        <taxon>Sanguibacter</taxon>
    </lineage>
</organism>
<dbReference type="GO" id="GO:0005737">
    <property type="term" value="C:cytoplasm"/>
    <property type="evidence" value="ECO:0007669"/>
    <property type="project" value="TreeGrafter"/>
</dbReference>
<dbReference type="NCBIfam" id="TIGR00654">
    <property type="entry name" value="PhzF_family"/>
    <property type="match status" value="1"/>
</dbReference>
<keyword evidence="3" id="KW-1185">Reference proteome</keyword>
<gene>
    <name evidence="2" type="ORF">HZZ10_16780</name>
</gene>
<dbReference type="AlphaFoldDB" id="A0A853F017"/>
<evidence type="ECO:0000313" key="3">
    <source>
        <dbReference type="Proteomes" id="UP000561011"/>
    </source>
</evidence>
<dbReference type="InterPro" id="IPR003719">
    <property type="entry name" value="Phenazine_PhzF-like"/>
</dbReference>
<dbReference type="RefSeq" id="WP_179914383.1">
    <property type="nucleotide sequence ID" value="NZ_JACBYE010000059.1"/>
</dbReference>
<dbReference type="PIRSF" id="PIRSF016184">
    <property type="entry name" value="PhzC_PhzF"/>
    <property type="match status" value="1"/>
</dbReference>
<evidence type="ECO:0000256" key="1">
    <source>
        <dbReference type="PIRSR" id="PIRSR016184-1"/>
    </source>
</evidence>
<dbReference type="Pfam" id="PF02567">
    <property type="entry name" value="PhzC-PhzF"/>
    <property type="match status" value="1"/>
</dbReference>
<dbReference type="PANTHER" id="PTHR13774">
    <property type="entry name" value="PHENAZINE BIOSYNTHESIS PROTEIN"/>
    <property type="match status" value="1"/>
</dbReference>
<protein>
    <submittedName>
        <fullName evidence="2">PhzF family phenazine biosynthesis protein</fullName>
    </submittedName>
</protein>
<dbReference type="PANTHER" id="PTHR13774:SF32">
    <property type="entry name" value="ANTISENSE-ENHANCING SEQUENCE 1"/>
    <property type="match status" value="1"/>
</dbReference>
<reference evidence="2 3" key="1">
    <citation type="submission" date="2020-07" db="EMBL/GenBank/DDBJ databases">
        <title>MOT database genomes.</title>
        <authorList>
            <person name="Joseph S."/>
            <person name="Aduse-Opoku J."/>
            <person name="Hashim A."/>
            <person name="Wade W."/>
            <person name="Curtis M."/>
        </authorList>
    </citation>
    <scope>NUCLEOTIDE SEQUENCE [LARGE SCALE GENOMIC DNA]</scope>
    <source>
        <strain evidence="2 3">DSM 100099</strain>
    </source>
</reference>
<comment type="caution">
    <text evidence="2">The sequence shown here is derived from an EMBL/GenBank/DDBJ whole genome shotgun (WGS) entry which is preliminary data.</text>
</comment>
<dbReference type="Gene3D" id="3.10.310.10">
    <property type="entry name" value="Diaminopimelate Epimerase, Chain A, domain 1"/>
    <property type="match status" value="2"/>
</dbReference>
<sequence>MTRSRDFAQVDVFTSVPYQGNPVAVVLDADGMTEEEMAAFARWTNLSETTFVLPARETGADYRLRIFTTRGELPFAGHPTLGSAHAWLEAGGRQWGVDIVQECEVGLVRIRRDGSRLAFAAPPLRRSGPVDETTSEHVAAALGLDLSDLRDLAWVDNGPGWLGVLLADGDTVRRVQPDYSVMGEHDLKLGVVGLWDAESAPGKEGIAAEVRAFIPGEGAPEDPVTGSLNAGLAQWLVPLGVLPGTYVAGQGWALQRDGRVHVEQDGADIWVGGSAVTCIRGTVEA</sequence>
<name>A0A853F017_9MICO</name>
<dbReference type="EMBL" id="JACBYE010000059">
    <property type="protein sequence ID" value="NYS95172.1"/>
    <property type="molecule type" value="Genomic_DNA"/>
</dbReference>